<evidence type="ECO:0000313" key="1">
    <source>
        <dbReference type="EMBL" id="TPG60977.1"/>
    </source>
</evidence>
<dbReference type="Pfam" id="PF20365">
    <property type="entry name" value="DUF6660"/>
    <property type="match status" value="1"/>
</dbReference>
<protein>
    <submittedName>
        <fullName evidence="1">Uncharacterized protein</fullName>
    </submittedName>
</protein>
<evidence type="ECO:0000313" key="2">
    <source>
        <dbReference type="Proteomes" id="UP000317646"/>
    </source>
</evidence>
<organism evidence="1 2">
    <name type="scientific">Hymenobacter nivis</name>
    <dbReference type="NCBI Taxonomy" id="1850093"/>
    <lineage>
        <taxon>Bacteria</taxon>
        <taxon>Pseudomonadati</taxon>
        <taxon>Bacteroidota</taxon>
        <taxon>Cytophagia</taxon>
        <taxon>Cytophagales</taxon>
        <taxon>Hymenobacteraceae</taxon>
        <taxon>Hymenobacter</taxon>
    </lineage>
</organism>
<sequence length="127" mass="13503">MPFPLAAVDAGLPVLPLPPMRLFALLFSLYLTCLSCLPCADDVPVREEQTQTTISARSHSDGGHNMGDWCSPLCQCHCCAGAVVSLLGTTPLAFPRPLQWATGSRHAPLIVAAPTRIAGDVWQPPQA</sequence>
<dbReference type="Proteomes" id="UP000317646">
    <property type="component" value="Unassembled WGS sequence"/>
</dbReference>
<dbReference type="InterPro" id="IPR046601">
    <property type="entry name" value="DUF6660"/>
</dbReference>
<gene>
    <name evidence="1" type="ORF">EAH73_20685</name>
</gene>
<keyword evidence="2" id="KW-1185">Reference proteome</keyword>
<name>A0A502GF86_9BACT</name>
<reference evidence="1 2" key="1">
    <citation type="journal article" date="2019" name="Environ. Microbiol.">
        <title>Species interactions and distinct microbial communities in high Arctic permafrost affected cryosols are associated with the CH4 and CO2 gas fluxes.</title>
        <authorList>
            <person name="Altshuler I."/>
            <person name="Hamel J."/>
            <person name="Turney S."/>
            <person name="Magnuson E."/>
            <person name="Levesque R."/>
            <person name="Greer C."/>
            <person name="Whyte L.G."/>
        </authorList>
    </citation>
    <scope>NUCLEOTIDE SEQUENCE [LARGE SCALE GENOMIC DNA]</scope>
    <source>
        <strain evidence="1 2">S9.2P</strain>
    </source>
</reference>
<comment type="caution">
    <text evidence="1">The sequence shown here is derived from an EMBL/GenBank/DDBJ whole genome shotgun (WGS) entry which is preliminary data.</text>
</comment>
<accession>A0A502GF86</accession>
<dbReference type="AlphaFoldDB" id="A0A502GF86"/>
<proteinExistence type="predicted"/>
<dbReference type="EMBL" id="RCYZ01000011">
    <property type="protein sequence ID" value="TPG60977.1"/>
    <property type="molecule type" value="Genomic_DNA"/>
</dbReference>